<dbReference type="EMBL" id="FXXI01000001">
    <property type="protein sequence ID" value="SMR98848.1"/>
    <property type="molecule type" value="Genomic_DNA"/>
</dbReference>
<proteinExistence type="predicted"/>
<dbReference type="AlphaFoldDB" id="A0A1Y6IMH8"/>
<dbReference type="Proteomes" id="UP000196125">
    <property type="component" value="Unassembled WGS sequence"/>
</dbReference>
<protein>
    <submittedName>
        <fullName evidence="1">SEC-C metal-binding domain-containing protein</fullName>
    </submittedName>
</protein>
<dbReference type="Proteomes" id="UP001283366">
    <property type="component" value="Unassembled WGS sequence"/>
</dbReference>
<dbReference type="OrthoDB" id="570299at2"/>
<keyword evidence="4" id="KW-1185">Reference proteome</keyword>
<reference evidence="1 4" key="2">
    <citation type="submission" date="2023-11" db="EMBL/GenBank/DDBJ databases">
        <title>Plant-associative lifestyle of Vibrio porteresiae and its evolutionary dynamics.</title>
        <authorList>
            <person name="Rameshkumar N."/>
            <person name="Kirti K."/>
        </authorList>
    </citation>
    <scope>NUCLEOTIDE SEQUENCE [LARGE SCALE GENOMIC DNA]</scope>
    <source>
        <strain evidence="1 4">MSSRF38</strain>
    </source>
</reference>
<evidence type="ECO:0000313" key="1">
    <source>
        <dbReference type="EMBL" id="MDW6004353.1"/>
    </source>
</evidence>
<dbReference type="SUPFAM" id="SSF103642">
    <property type="entry name" value="Sec-C motif"/>
    <property type="match status" value="1"/>
</dbReference>
<reference evidence="2 3" key="1">
    <citation type="submission" date="2017-05" db="EMBL/GenBank/DDBJ databases">
        <authorList>
            <person name="Song R."/>
            <person name="Chenine A.L."/>
            <person name="Ruprecht R.M."/>
        </authorList>
    </citation>
    <scope>NUCLEOTIDE SEQUENCE [LARGE SCALE GENOMIC DNA]</scope>
    <source>
        <strain evidence="2 3">CECT 7927</strain>
    </source>
</reference>
<gene>
    <name evidence="1" type="ORF">SBX37_15965</name>
    <name evidence="2" type="ORF">VIM7927_00061</name>
</gene>
<dbReference type="EMBL" id="JAWRCO010000001">
    <property type="protein sequence ID" value="MDW6004353.1"/>
    <property type="molecule type" value="Genomic_DNA"/>
</dbReference>
<sequence>MTYQLLNVTALPTEESPLFVEGAILAANMACQPLEARLWMSALISEEITEATEQALTAHYQQQYSALLGNQYAVGDFLDVANRDELADFAEGFMVIWPLPEQHWQTASVSDGTQRMLQALLTTLMLAIDESATRQQMQDAGVEEPPYLADMAGHLDMMIHEVACAADEQQSGAQAHRVNPYKTVGRNDLCPCGSGKKFKQCCLISG</sequence>
<accession>A0A1Y6IMH8</accession>
<evidence type="ECO:0000313" key="4">
    <source>
        <dbReference type="Proteomes" id="UP001283366"/>
    </source>
</evidence>
<name>A0A1Y6IMH8_9VIBR</name>
<evidence type="ECO:0000313" key="2">
    <source>
        <dbReference type="EMBL" id="SMR98848.1"/>
    </source>
</evidence>
<dbReference type="Pfam" id="PF02810">
    <property type="entry name" value="SEC-C"/>
    <property type="match status" value="1"/>
</dbReference>
<dbReference type="RefSeq" id="WP_087478939.1">
    <property type="nucleotide sequence ID" value="NZ_AP024883.1"/>
</dbReference>
<organism evidence="2 3">
    <name type="scientific">Vibrio mangrovi</name>
    <dbReference type="NCBI Taxonomy" id="474394"/>
    <lineage>
        <taxon>Bacteria</taxon>
        <taxon>Pseudomonadati</taxon>
        <taxon>Pseudomonadota</taxon>
        <taxon>Gammaproteobacteria</taxon>
        <taxon>Vibrionales</taxon>
        <taxon>Vibrionaceae</taxon>
        <taxon>Vibrio</taxon>
    </lineage>
</organism>
<dbReference type="Gene3D" id="3.10.450.50">
    <property type="match status" value="1"/>
</dbReference>
<dbReference type="InterPro" id="IPR004027">
    <property type="entry name" value="SEC_C_motif"/>
</dbReference>
<evidence type="ECO:0000313" key="3">
    <source>
        <dbReference type="Proteomes" id="UP000196125"/>
    </source>
</evidence>